<dbReference type="SUPFAM" id="SSF50969">
    <property type="entry name" value="YVTN repeat-like/Quinoprotein amine dehydrogenase"/>
    <property type="match status" value="1"/>
</dbReference>
<sequence>MELFFPEENNRGGPNLVVCSSSSPSARPRRGPGGGGTGSRAQRPSSPTTSSSRSSRACRTGPSAVSGASHLPPRPPRALISHPDHRARLPQTLAGFFRVEPHQAAPHIRRRRGTASPTRPATGPALIDASFSFLPDREREHLVLLDGCSGLLLCRCHRFPGKDEFDYLVVNPATEKWVAVPVSRRWSEKVLLVCLGFEPAFSSHFHVFEFQLEKEEDDDDAGDGCVLVVKIYSSATGVWSYKQSGWSFGITPLYDSKSVFVNGVMHVAFDGLVGAVDVEDKTWRAIDFPRCEDSPFFDDAAGFIDLSQGRLHLAIGGDVVGDKLAIWVLEDGDSGEWTLKHTVSFKHLVGKEYVDLGLREFVVVAIHPDRKMVFFVFGHDKKTLMSYDMDSGKVHIIHDLGDSG</sequence>
<evidence type="ECO:0000313" key="3">
    <source>
        <dbReference type="EMBL" id="PVH62963.1"/>
    </source>
</evidence>
<organism evidence="3">
    <name type="scientific">Panicum hallii</name>
    <dbReference type="NCBI Taxonomy" id="206008"/>
    <lineage>
        <taxon>Eukaryota</taxon>
        <taxon>Viridiplantae</taxon>
        <taxon>Streptophyta</taxon>
        <taxon>Embryophyta</taxon>
        <taxon>Tracheophyta</taxon>
        <taxon>Spermatophyta</taxon>
        <taxon>Magnoliopsida</taxon>
        <taxon>Liliopsida</taxon>
        <taxon>Poales</taxon>
        <taxon>Poaceae</taxon>
        <taxon>PACMAD clade</taxon>
        <taxon>Panicoideae</taxon>
        <taxon>Panicodae</taxon>
        <taxon>Paniceae</taxon>
        <taxon>Panicinae</taxon>
        <taxon>Panicum</taxon>
        <taxon>Panicum sect. Panicum</taxon>
    </lineage>
</organism>
<dbReference type="InterPro" id="IPR055290">
    <property type="entry name" value="At3g26010-like"/>
</dbReference>
<gene>
    <name evidence="3" type="ORF">PAHAL_3G440200</name>
</gene>
<dbReference type="AlphaFoldDB" id="A0A2T8KLA1"/>
<dbReference type="Gramene" id="PVH62963">
    <property type="protein sequence ID" value="PVH62963"/>
    <property type="gene ID" value="PAHAL_3G440200"/>
</dbReference>
<name>A0A2T8KLA1_9POAL</name>
<dbReference type="PANTHER" id="PTHR35546:SF105">
    <property type="entry name" value="OS05G0139200 PROTEIN"/>
    <property type="match status" value="1"/>
</dbReference>
<protein>
    <recommendedName>
        <fullName evidence="2">F-box protein At3g26010-like beta-propeller domain-containing protein</fullName>
    </recommendedName>
</protein>
<dbReference type="PANTHER" id="PTHR35546">
    <property type="entry name" value="F-BOX PROTEIN INTERACTION DOMAIN PROTEIN-RELATED"/>
    <property type="match status" value="1"/>
</dbReference>
<reference evidence="3" key="1">
    <citation type="submission" date="2018-04" db="EMBL/GenBank/DDBJ databases">
        <title>WGS assembly of Panicum hallii.</title>
        <authorList>
            <person name="Lovell J."/>
            <person name="Jenkins J."/>
            <person name="Lowry D."/>
            <person name="Mamidi S."/>
            <person name="Sreedasyam A."/>
            <person name="Weng X."/>
            <person name="Barry K."/>
            <person name="Bonette J."/>
            <person name="Campitelli B."/>
            <person name="Daum C."/>
            <person name="Gordon S."/>
            <person name="Gould B."/>
            <person name="Lipzen A."/>
            <person name="Macqueen A."/>
            <person name="Palacio-Mejia J."/>
            <person name="Plott C."/>
            <person name="Shakirov E."/>
            <person name="Shu S."/>
            <person name="Yoshinaga Y."/>
            <person name="Zane M."/>
            <person name="Rokhsar D."/>
            <person name="Grimwood J."/>
            <person name="Schmutz J."/>
            <person name="Juenger T."/>
        </authorList>
    </citation>
    <scope>NUCLEOTIDE SEQUENCE [LARGE SCALE GENOMIC DNA]</scope>
    <source>
        <strain evidence="3">FIL2</strain>
    </source>
</reference>
<feature type="domain" description="F-box protein At3g26010-like beta-propeller" evidence="2">
    <location>
        <begin position="138"/>
        <end position="399"/>
    </location>
</feature>
<evidence type="ECO:0000256" key="1">
    <source>
        <dbReference type="SAM" id="MobiDB-lite"/>
    </source>
</evidence>
<feature type="region of interest" description="Disordered" evidence="1">
    <location>
        <begin position="1"/>
        <end position="82"/>
    </location>
</feature>
<dbReference type="Pfam" id="PF24750">
    <property type="entry name" value="b-prop_At3g26010-like"/>
    <property type="match status" value="1"/>
</dbReference>
<dbReference type="InterPro" id="IPR011044">
    <property type="entry name" value="Quino_amine_DH_bsu"/>
</dbReference>
<dbReference type="InterPro" id="IPR056592">
    <property type="entry name" value="Beta-prop_At3g26010-like"/>
</dbReference>
<dbReference type="EMBL" id="CM008048">
    <property type="protein sequence ID" value="PVH62963.1"/>
    <property type="molecule type" value="Genomic_DNA"/>
</dbReference>
<feature type="compositionally biased region" description="Low complexity" evidence="1">
    <location>
        <begin position="39"/>
        <end position="57"/>
    </location>
</feature>
<accession>A0A2T8KLA1</accession>
<proteinExistence type="predicted"/>
<dbReference type="Proteomes" id="UP000243499">
    <property type="component" value="Chromosome 3"/>
</dbReference>
<evidence type="ECO:0000259" key="2">
    <source>
        <dbReference type="Pfam" id="PF24750"/>
    </source>
</evidence>